<feature type="transmembrane region" description="Helical" evidence="4">
    <location>
        <begin position="81"/>
        <end position="107"/>
    </location>
</feature>
<evidence type="ECO:0000313" key="6">
    <source>
        <dbReference type="Proteomes" id="UP000009328"/>
    </source>
</evidence>
<dbReference type="InParanoid" id="K0KT22"/>
<reference evidence="5 6" key="1">
    <citation type="journal article" date="2012" name="Eukaryot. Cell">
        <title>Draft genome sequence of Wickerhamomyces ciferrii NRRL Y-1031 F-60-10.</title>
        <authorList>
            <person name="Schneider J."/>
            <person name="Andrea H."/>
            <person name="Blom J."/>
            <person name="Jaenicke S."/>
            <person name="Ruckert C."/>
            <person name="Schorsch C."/>
            <person name="Szczepanowski R."/>
            <person name="Farwick M."/>
            <person name="Goesmann A."/>
            <person name="Puhler A."/>
            <person name="Schaffer S."/>
            <person name="Tauch A."/>
            <person name="Kohler T."/>
            <person name="Brinkrolf K."/>
        </authorList>
    </citation>
    <scope>NUCLEOTIDE SEQUENCE [LARGE SCALE GENOMIC DNA]</scope>
    <source>
        <strain evidence="6">ATCC 14091 / BCRC 22168 / CBS 111 / JCM 3599 / NBRC 0793 / NRRL Y-1031 F-60-10</strain>
    </source>
</reference>
<comment type="similarity">
    <text evidence="4">Belongs to the AIM11 family.</text>
</comment>
<accession>K0KT22</accession>
<feature type="transmembrane region" description="Helical" evidence="4">
    <location>
        <begin position="37"/>
        <end position="55"/>
    </location>
</feature>
<evidence type="ECO:0000256" key="4">
    <source>
        <dbReference type="RuleBase" id="RU367098"/>
    </source>
</evidence>
<dbReference type="InterPro" id="IPR038814">
    <property type="entry name" value="AIM11"/>
</dbReference>
<dbReference type="GO" id="GO:0016020">
    <property type="term" value="C:membrane"/>
    <property type="evidence" value="ECO:0007669"/>
    <property type="project" value="UniProtKB-SubCell"/>
</dbReference>
<comment type="subcellular location">
    <subcellularLocation>
        <location evidence="4">Membrane</location>
        <topology evidence="4">Multi-pass membrane protein</topology>
    </subcellularLocation>
</comment>
<dbReference type="GO" id="GO:0005739">
    <property type="term" value="C:mitochondrion"/>
    <property type="evidence" value="ECO:0007669"/>
    <property type="project" value="TreeGrafter"/>
</dbReference>
<dbReference type="PANTHER" id="PTHR39136">
    <property type="entry name" value="ALTERED INHERITANCE OF MITOCHONDRIA PROTEIN 11"/>
    <property type="match status" value="1"/>
</dbReference>
<evidence type="ECO:0000256" key="1">
    <source>
        <dbReference type="ARBA" id="ARBA00022692"/>
    </source>
</evidence>
<evidence type="ECO:0000256" key="3">
    <source>
        <dbReference type="ARBA" id="ARBA00023136"/>
    </source>
</evidence>
<dbReference type="STRING" id="1206466.K0KT22"/>
<dbReference type="PANTHER" id="PTHR39136:SF1">
    <property type="entry name" value="ALTERED INHERITANCE OF MITOCHONDRIA PROTEIN 11"/>
    <property type="match status" value="1"/>
</dbReference>
<sequence length="169" mass="19088">MFSWFQSKKTEPEVHVDYGKLVREKHEQFRQRRRTQMMYFFGATAATLVFSRLAYRGVQAHVPGLFNSNHVPPPFSFQQDAISAIALSTVLSVSSFSMGVTGVAWTWDVSNVKEFTYKLKQKLGGVESEKQISETKLDDESVTLQDAINAFINGEGFEDDPVETAPLKQ</sequence>
<dbReference type="eggNOG" id="ENOG502SAK0">
    <property type="taxonomic scope" value="Eukaryota"/>
</dbReference>
<protein>
    <recommendedName>
        <fullName evidence="4">Altered inheritance of mitochondria protein 11</fullName>
    </recommendedName>
</protein>
<dbReference type="EMBL" id="CAIF01000184">
    <property type="protein sequence ID" value="CCH45192.1"/>
    <property type="molecule type" value="Genomic_DNA"/>
</dbReference>
<keyword evidence="6" id="KW-1185">Reference proteome</keyword>
<keyword evidence="2 4" id="KW-1133">Transmembrane helix</keyword>
<gene>
    <name evidence="4" type="primary">AIM11</name>
    <name evidence="5" type="ORF">BN7_4773</name>
</gene>
<organism evidence="5 6">
    <name type="scientific">Wickerhamomyces ciferrii (strain ATCC 14091 / BCRC 22168 / CBS 111 / JCM 3599 / NBRC 0793 / NRRL Y-1031 F-60-10)</name>
    <name type="common">Yeast</name>
    <name type="synonym">Pichia ciferrii</name>
    <dbReference type="NCBI Taxonomy" id="1206466"/>
    <lineage>
        <taxon>Eukaryota</taxon>
        <taxon>Fungi</taxon>
        <taxon>Dikarya</taxon>
        <taxon>Ascomycota</taxon>
        <taxon>Saccharomycotina</taxon>
        <taxon>Saccharomycetes</taxon>
        <taxon>Phaffomycetales</taxon>
        <taxon>Wickerhamomycetaceae</taxon>
        <taxon>Wickerhamomyces</taxon>
    </lineage>
</organism>
<name>K0KT22_WICCF</name>
<dbReference type="FunCoup" id="K0KT22">
    <property type="interactions" value="29"/>
</dbReference>
<dbReference type="HOGENOM" id="CLU_118700_0_0_1"/>
<keyword evidence="3 4" id="KW-0472">Membrane</keyword>
<evidence type="ECO:0000256" key="2">
    <source>
        <dbReference type="ARBA" id="ARBA00022989"/>
    </source>
</evidence>
<keyword evidence="1 4" id="KW-0812">Transmembrane</keyword>
<proteinExistence type="inferred from homology"/>
<dbReference type="AlphaFoldDB" id="K0KT22"/>
<comment type="caution">
    <text evidence="5">The sequence shown here is derived from an EMBL/GenBank/DDBJ whole genome shotgun (WGS) entry which is preliminary data.</text>
</comment>
<evidence type="ECO:0000313" key="5">
    <source>
        <dbReference type="EMBL" id="CCH45192.1"/>
    </source>
</evidence>
<dbReference type="Proteomes" id="UP000009328">
    <property type="component" value="Unassembled WGS sequence"/>
</dbReference>